<dbReference type="RefSeq" id="WP_381084281.1">
    <property type="nucleotide sequence ID" value="NZ_JBHUDX010000052.1"/>
</dbReference>
<evidence type="ECO:0000313" key="1">
    <source>
        <dbReference type="EMBL" id="MFD1660310.1"/>
    </source>
</evidence>
<keyword evidence="2" id="KW-1185">Reference proteome</keyword>
<dbReference type="EMBL" id="JBHUDX010000052">
    <property type="protein sequence ID" value="MFD1660310.1"/>
    <property type="molecule type" value="Genomic_DNA"/>
</dbReference>
<sequence>MTTPSYTDALNEALLRLRDVGFEHGPSFVNHAPMAAEALARMGYTAEVPDWVDRNLRYRSYHDRPETRWPLSPQDRTDWEGALGDFGRVADWAAMFRRELDEAPWTDVLARWWPRLLPGLSGALTHGAIRTAHAVRALAMATGDSGLLLAELAEGLGYWAARYSARPNGTGAAAGLSGAPGDGGSVAHALDQLVASASGFYATARTSNPIGLIHSITAPAAVRLVCEYLPAEQHLPSYRAVLECSRWIQSWGGTPAAPAAQAPEPPSDAELFATAAEIGDEHAIKLAEVALRHNALVPDPRYAAAADAANRALRRFAL</sequence>
<accession>A0ABW4IWH8</accession>
<comment type="caution">
    <text evidence="1">The sequence shown here is derived from an EMBL/GenBank/DDBJ whole genome shotgun (WGS) entry which is preliminary data.</text>
</comment>
<protein>
    <recommendedName>
        <fullName evidence="3">Questin oxidase family protein</fullName>
    </recommendedName>
</protein>
<evidence type="ECO:0008006" key="3">
    <source>
        <dbReference type="Google" id="ProtNLM"/>
    </source>
</evidence>
<reference evidence="2" key="1">
    <citation type="journal article" date="2019" name="Int. J. Syst. Evol. Microbiol.">
        <title>The Global Catalogue of Microorganisms (GCM) 10K type strain sequencing project: providing services to taxonomists for standard genome sequencing and annotation.</title>
        <authorList>
            <consortium name="The Broad Institute Genomics Platform"/>
            <consortium name="The Broad Institute Genome Sequencing Center for Infectious Disease"/>
            <person name="Wu L."/>
            <person name="Ma J."/>
        </authorList>
    </citation>
    <scope>NUCLEOTIDE SEQUENCE [LARGE SCALE GENOMIC DNA]</scope>
    <source>
        <strain evidence="2">CGMCC 1.12470</strain>
    </source>
</reference>
<evidence type="ECO:0000313" key="2">
    <source>
        <dbReference type="Proteomes" id="UP001597261"/>
    </source>
</evidence>
<proteinExistence type="predicted"/>
<gene>
    <name evidence="1" type="ORF">ACFSL4_19405</name>
</gene>
<dbReference type="Proteomes" id="UP001597261">
    <property type="component" value="Unassembled WGS sequence"/>
</dbReference>
<organism evidence="1 2">
    <name type="scientific">Streptomyces caeni</name>
    <dbReference type="NCBI Taxonomy" id="2307231"/>
    <lineage>
        <taxon>Bacteria</taxon>
        <taxon>Bacillati</taxon>
        <taxon>Actinomycetota</taxon>
        <taxon>Actinomycetes</taxon>
        <taxon>Kitasatosporales</taxon>
        <taxon>Streptomycetaceae</taxon>
        <taxon>Streptomyces</taxon>
    </lineage>
</organism>
<name>A0ABW4IWH8_9ACTN</name>